<dbReference type="AlphaFoldDB" id="A0A0C3QJ93"/>
<gene>
    <name evidence="1" type="ORF">M407DRAFT_243460</name>
</gene>
<organism evidence="1 2">
    <name type="scientific">Tulasnella calospora MUT 4182</name>
    <dbReference type="NCBI Taxonomy" id="1051891"/>
    <lineage>
        <taxon>Eukaryota</taxon>
        <taxon>Fungi</taxon>
        <taxon>Dikarya</taxon>
        <taxon>Basidiomycota</taxon>
        <taxon>Agaricomycotina</taxon>
        <taxon>Agaricomycetes</taxon>
        <taxon>Cantharellales</taxon>
        <taxon>Tulasnellaceae</taxon>
        <taxon>Tulasnella</taxon>
    </lineage>
</organism>
<proteinExistence type="predicted"/>
<dbReference type="Proteomes" id="UP000054248">
    <property type="component" value="Unassembled WGS sequence"/>
</dbReference>
<dbReference type="HOGENOM" id="CLU_2361292_0_0_1"/>
<dbReference type="STRING" id="1051891.A0A0C3QJ93"/>
<dbReference type="SUPFAM" id="SSF53474">
    <property type="entry name" value="alpha/beta-Hydrolases"/>
    <property type="match status" value="1"/>
</dbReference>
<dbReference type="OrthoDB" id="19657at2759"/>
<dbReference type="InterPro" id="IPR029058">
    <property type="entry name" value="AB_hydrolase_fold"/>
</dbReference>
<reference evidence="1 2" key="1">
    <citation type="submission" date="2014-04" db="EMBL/GenBank/DDBJ databases">
        <authorList>
            <consortium name="DOE Joint Genome Institute"/>
            <person name="Kuo A."/>
            <person name="Girlanda M."/>
            <person name="Perotto S."/>
            <person name="Kohler A."/>
            <person name="Nagy L.G."/>
            <person name="Floudas D."/>
            <person name="Copeland A."/>
            <person name="Barry K.W."/>
            <person name="Cichocki N."/>
            <person name="Veneault-Fourrey C."/>
            <person name="LaButti K."/>
            <person name="Lindquist E.A."/>
            <person name="Lipzen A."/>
            <person name="Lundell T."/>
            <person name="Morin E."/>
            <person name="Murat C."/>
            <person name="Sun H."/>
            <person name="Tunlid A."/>
            <person name="Henrissat B."/>
            <person name="Grigoriev I.V."/>
            <person name="Hibbett D.S."/>
            <person name="Martin F."/>
            <person name="Nordberg H.P."/>
            <person name="Cantor M.N."/>
            <person name="Hua S.X."/>
        </authorList>
    </citation>
    <scope>NUCLEOTIDE SEQUENCE [LARGE SCALE GENOMIC DNA]</scope>
    <source>
        <strain evidence="1 2">MUT 4182</strain>
    </source>
</reference>
<evidence type="ECO:0000313" key="1">
    <source>
        <dbReference type="EMBL" id="KIO27116.1"/>
    </source>
</evidence>
<keyword evidence="2" id="KW-1185">Reference proteome</keyword>
<name>A0A0C3QJ93_9AGAM</name>
<dbReference type="Gene3D" id="3.40.50.1820">
    <property type="entry name" value="alpha/beta hydrolase"/>
    <property type="match status" value="1"/>
</dbReference>
<evidence type="ECO:0000313" key="2">
    <source>
        <dbReference type="Proteomes" id="UP000054248"/>
    </source>
</evidence>
<protein>
    <recommendedName>
        <fullName evidence="3">Serine aminopeptidase S33 domain-containing protein</fullName>
    </recommendedName>
</protein>
<evidence type="ECO:0008006" key="3">
    <source>
        <dbReference type="Google" id="ProtNLM"/>
    </source>
</evidence>
<dbReference type="EMBL" id="KN823014">
    <property type="protein sequence ID" value="KIO27116.1"/>
    <property type="molecule type" value="Genomic_DNA"/>
</dbReference>
<accession>A0A0C3QJ93</accession>
<sequence length="96" mass="10995">MAATMTHYVSPNRLRTIAASVPKVYIMTGDEDHLVRPENSYHLKSCMPEAEFEVWENFGHSVFAQHPKRFGEKMAQVMQDGWNLRETSLQAQRTAG</sequence>
<reference evidence="2" key="2">
    <citation type="submission" date="2015-01" db="EMBL/GenBank/DDBJ databases">
        <title>Evolutionary Origins and Diversification of the Mycorrhizal Mutualists.</title>
        <authorList>
            <consortium name="DOE Joint Genome Institute"/>
            <consortium name="Mycorrhizal Genomics Consortium"/>
            <person name="Kohler A."/>
            <person name="Kuo A."/>
            <person name="Nagy L.G."/>
            <person name="Floudas D."/>
            <person name="Copeland A."/>
            <person name="Barry K.W."/>
            <person name="Cichocki N."/>
            <person name="Veneault-Fourrey C."/>
            <person name="LaButti K."/>
            <person name="Lindquist E.A."/>
            <person name="Lipzen A."/>
            <person name="Lundell T."/>
            <person name="Morin E."/>
            <person name="Murat C."/>
            <person name="Riley R."/>
            <person name="Ohm R."/>
            <person name="Sun H."/>
            <person name="Tunlid A."/>
            <person name="Henrissat B."/>
            <person name="Grigoriev I.V."/>
            <person name="Hibbett D.S."/>
            <person name="Martin F."/>
        </authorList>
    </citation>
    <scope>NUCLEOTIDE SEQUENCE [LARGE SCALE GENOMIC DNA]</scope>
    <source>
        <strain evidence="2">MUT 4182</strain>
    </source>
</reference>